<dbReference type="Proteomes" id="UP001597327">
    <property type="component" value="Unassembled WGS sequence"/>
</dbReference>
<dbReference type="EMBL" id="JBHUFA010000002">
    <property type="protein sequence ID" value="MFD1695838.1"/>
    <property type="molecule type" value="Genomic_DNA"/>
</dbReference>
<proteinExistence type="predicted"/>
<gene>
    <name evidence="1" type="ORF">ACFSC7_09960</name>
</gene>
<evidence type="ECO:0008006" key="3">
    <source>
        <dbReference type="Google" id="ProtNLM"/>
    </source>
</evidence>
<organism evidence="1 2">
    <name type="scientific">Roseibium aestuarii</name>
    <dbReference type="NCBI Taxonomy" id="2600299"/>
    <lineage>
        <taxon>Bacteria</taxon>
        <taxon>Pseudomonadati</taxon>
        <taxon>Pseudomonadota</taxon>
        <taxon>Alphaproteobacteria</taxon>
        <taxon>Hyphomicrobiales</taxon>
        <taxon>Stappiaceae</taxon>
        <taxon>Roseibium</taxon>
    </lineage>
</organism>
<comment type="caution">
    <text evidence="1">The sequence shown here is derived from an EMBL/GenBank/DDBJ whole genome shotgun (WGS) entry which is preliminary data.</text>
</comment>
<evidence type="ECO:0000313" key="1">
    <source>
        <dbReference type="EMBL" id="MFD1695838.1"/>
    </source>
</evidence>
<reference evidence="2" key="1">
    <citation type="journal article" date="2019" name="Int. J. Syst. Evol. Microbiol.">
        <title>The Global Catalogue of Microorganisms (GCM) 10K type strain sequencing project: providing services to taxonomists for standard genome sequencing and annotation.</title>
        <authorList>
            <consortium name="The Broad Institute Genomics Platform"/>
            <consortium name="The Broad Institute Genome Sequencing Center for Infectious Disease"/>
            <person name="Wu L."/>
            <person name="Ma J."/>
        </authorList>
    </citation>
    <scope>NUCLEOTIDE SEQUENCE [LARGE SCALE GENOMIC DNA]</scope>
    <source>
        <strain evidence="2">JCM 3369</strain>
    </source>
</reference>
<name>A0ABW4JXG6_9HYPH</name>
<dbReference type="RefSeq" id="WP_149893805.1">
    <property type="nucleotide sequence ID" value="NZ_JBHUFA010000002.1"/>
</dbReference>
<evidence type="ECO:0000313" key="2">
    <source>
        <dbReference type="Proteomes" id="UP001597327"/>
    </source>
</evidence>
<protein>
    <recommendedName>
        <fullName evidence="3">Flagellar protein FlgN</fullName>
    </recommendedName>
</protein>
<accession>A0ABW4JXG6</accession>
<keyword evidence="2" id="KW-1185">Reference proteome</keyword>
<sequence>MSTQMVTTAGGTADAASEIAHLAAFSVALRRATDAVEAETACLRAGRHRDLKSFEHRKSQVLLDLSRLHASLPRGRKDGLVEERLRDLRRALSENMTLLDRHMQAVQEITDLLARTLLAADSDGTYAPQGVRAALPAGVKASLPASTGRSDA</sequence>